<feature type="domain" description="DUF3741" evidence="2">
    <location>
        <begin position="216"/>
        <end position="255"/>
    </location>
</feature>
<dbReference type="AlphaFoldDB" id="A0AAV5J9R1"/>
<dbReference type="PANTHER" id="PTHR47071:SF2">
    <property type="entry name" value="PROTEIN TRM32"/>
    <property type="match status" value="1"/>
</dbReference>
<dbReference type="InterPro" id="IPR025486">
    <property type="entry name" value="DUF4378"/>
</dbReference>
<evidence type="ECO:0000256" key="1">
    <source>
        <dbReference type="SAM" id="MobiDB-lite"/>
    </source>
</evidence>
<dbReference type="InterPro" id="IPR044257">
    <property type="entry name" value="TRM32-like"/>
</dbReference>
<dbReference type="InterPro" id="IPR022212">
    <property type="entry name" value="DUF3741"/>
</dbReference>
<evidence type="ECO:0008006" key="6">
    <source>
        <dbReference type="Google" id="ProtNLM"/>
    </source>
</evidence>
<evidence type="ECO:0000259" key="3">
    <source>
        <dbReference type="Pfam" id="PF14309"/>
    </source>
</evidence>
<evidence type="ECO:0000259" key="2">
    <source>
        <dbReference type="Pfam" id="PF12552"/>
    </source>
</evidence>
<sequence length="853" mass="97330">MGKGLSEHSDVEFEDYHPSCMWGIRHVLDSNRWYNVKKMLPYRRYQKGRRAGCCANPKTISLEHEPGEEDMRPLDAESDIFQVEQKIESSKINKNSRKSSLKALIEKEKSEEENKHRILNLSMQSQLSQTDSIHSLEPSGSGLGWMNPIILIQKRANTSSTRMHNSSLPENLDKLVRSNKNTDFFDGKNSINQKKMHSLFQEESDQVEQNSINQKSKAKKLNGEVSSSQVKKFVDVLEIFRVKKELFFDILQHPDVGVSNHFPASNRSRKFTKSGSFPVFDSFHNRRLKPSTLEHKQKEIWSFSKAGRLLDGTQVLKSRASETDDTNGVENTITQETSLSFQGANHQRWDQIVVNHVKDLKQRIKHALKEKRRRGYRKNMKGLPSDKKEMSGSSRKTSMSQDGMKSPTKCNEVVDVLDHDRNKSLYLMRRTTSLNESLDRYAQLFQHNFSKEPALHQSRSLKLRDEEKVSSRYRIPKYVRRISSLSDLESICSILNELSCDALSSEMPISSASNCVANNERDGDNLEPQEATPGIKFQEKVIEENDHCPIELSVDRNNVEIAELADISEDIVEPETGEDNPHQEQENVFTINASRELIKLSSESIPHTSSLDGLTSQADPPISEGSELNSQEDHHKDEAHTCFIGPDGHDHLGEVSLSATCCSVNDKSVKHETEGINNYSLHSDKEGDVCFNYVRDVLELSGFIGNEILRTWYSPDQPLNPSLFKELETCLHQVPESSFEKDGINCYRQLLFDLVNEALLEISNKSAVYFPKAFSFSSRVCQSPKGHQLLQEIWAKVCRNLESTPDLDQSLDDIVSRDLEKDSWMNHQLEAECVALDLEDMIFYELLHEVVCF</sequence>
<keyword evidence="5" id="KW-1185">Reference proteome</keyword>
<evidence type="ECO:0000313" key="5">
    <source>
        <dbReference type="Proteomes" id="UP001054252"/>
    </source>
</evidence>
<feature type="region of interest" description="Disordered" evidence="1">
    <location>
        <begin position="605"/>
        <end position="635"/>
    </location>
</feature>
<dbReference type="PANTHER" id="PTHR47071">
    <property type="entry name" value="PROTEIN TRM32"/>
    <property type="match status" value="1"/>
</dbReference>
<feature type="domain" description="DUF4378" evidence="3">
    <location>
        <begin position="691"/>
        <end position="849"/>
    </location>
</feature>
<comment type="caution">
    <text evidence="4">The sequence shown here is derived from an EMBL/GenBank/DDBJ whole genome shotgun (WGS) entry which is preliminary data.</text>
</comment>
<dbReference type="EMBL" id="BPVZ01000028">
    <property type="protein sequence ID" value="GKV08118.1"/>
    <property type="molecule type" value="Genomic_DNA"/>
</dbReference>
<name>A0AAV5J9R1_9ROSI</name>
<feature type="region of interest" description="Disordered" evidence="1">
    <location>
        <begin position="372"/>
        <end position="407"/>
    </location>
</feature>
<protein>
    <recommendedName>
        <fullName evidence="6">DUF4378 domain-containing protein</fullName>
    </recommendedName>
</protein>
<dbReference type="Pfam" id="PF12552">
    <property type="entry name" value="DUF3741"/>
    <property type="match status" value="1"/>
</dbReference>
<accession>A0AAV5J9R1</accession>
<feature type="region of interest" description="Disordered" evidence="1">
    <location>
        <begin position="201"/>
        <end position="223"/>
    </location>
</feature>
<organism evidence="4 5">
    <name type="scientific">Rubroshorea leprosula</name>
    <dbReference type="NCBI Taxonomy" id="152421"/>
    <lineage>
        <taxon>Eukaryota</taxon>
        <taxon>Viridiplantae</taxon>
        <taxon>Streptophyta</taxon>
        <taxon>Embryophyta</taxon>
        <taxon>Tracheophyta</taxon>
        <taxon>Spermatophyta</taxon>
        <taxon>Magnoliopsida</taxon>
        <taxon>eudicotyledons</taxon>
        <taxon>Gunneridae</taxon>
        <taxon>Pentapetalae</taxon>
        <taxon>rosids</taxon>
        <taxon>malvids</taxon>
        <taxon>Malvales</taxon>
        <taxon>Dipterocarpaceae</taxon>
        <taxon>Rubroshorea</taxon>
    </lineage>
</organism>
<feature type="compositionally biased region" description="Polar residues" evidence="1">
    <location>
        <begin position="391"/>
        <end position="403"/>
    </location>
</feature>
<dbReference type="Proteomes" id="UP001054252">
    <property type="component" value="Unassembled WGS sequence"/>
</dbReference>
<feature type="compositionally biased region" description="Polar residues" evidence="1">
    <location>
        <begin position="605"/>
        <end position="618"/>
    </location>
</feature>
<reference evidence="4 5" key="1">
    <citation type="journal article" date="2021" name="Commun. Biol.">
        <title>The genome of Shorea leprosula (Dipterocarpaceae) highlights the ecological relevance of drought in aseasonal tropical rainforests.</title>
        <authorList>
            <person name="Ng K.K.S."/>
            <person name="Kobayashi M.J."/>
            <person name="Fawcett J.A."/>
            <person name="Hatakeyama M."/>
            <person name="Paape T."/>
            <person name="Ng C.H."/>
            <person name="Ang C.C."/>
            <person name="Tnah L.H."/>
            <person name="Lee C.T."/>
            <person name="Nishiyama T."/>
            <person name="Sese J."/>
            <person name="O'Brien M.J."/>
            <person name="Copetti D."/>
            <person name="Mohd Noor M.I."/>
            <person name="Ong R.C."/>
            <person name="Putra M."/>
            <person name="Sireger I.Z."/>
            <person name="Indrioko S."/>
            <person name="Kosugi Y."/>
            <person name="Izuno A."/>
            <person name="Isagi Y."/>
            <person name="Lee S.L."/>
            <person name="Shimizu K.K."/>
        </authorList>
    </citation>
    <scope>NUCLEOTIDE SEQUENCE [LARGE SCALE GENOMIC DNA]</scope>
    <source>
        <strain evidence="4">214</strain>
    </source>
</reference>
<proteinExistence type="predicted"/>
<evidence type="ECO:0000313" key="4">
    <source>
        <dbReference type="EMBL" id="GKV08118.1"/>
    </source>
</evidence>
<gene>
    <name evidence="4" type="ORF">SLEP1_g19797</name>
</gene>
<dbReference type="Pfam" id="PF14309">
    <property type="entry name" value="DUF4378"/>
    <property type="match status" value="1"/>
</dbReference>